<evidence type="ECO:0000313" key="1">
    <source>
        <dbReference type="EMBL" id="CAB4125823.1"/>
    </source>
</evidence>
<reference evidence="1" key="1">
    <citation type="submission" date="2020-04" db="EMBL/GenBank/DDBJ databases">
        <authorList>
            <person name="Chiriac C."/>
            <person name="Salcher M."/>
            <person name="Ghai R."/>
            <person name="Kavagutti S V."/>
        </authorList>
    </citation>
    <scope>NUCLEOTIDE SEQUENCE</scope>
</reference>
<proteinExistence type="predicted"/>
<accession>A0A6J5KXZ6</accession>
<protein>
    <submittedName>
        <fullName evidence="1">Uncharacterized protein</fullName>
    </submittedName>
</protein>
<dbReference type="EMBL" id="LR796188">
    <property type="protein sequence ID" value="CAB4125823.1"/>
    <property type="molecule type" value="Genomic_DNA"/>
</dbReference>
<sequence>MWKVKNNDEYSVFAKTKEQAKAKFKRDLGMTVEIKDLVKID</sequence>
<organism evidence="1">
    <name type="scientific">uncultured Caudovirales phage</name>
    <dbReference type="NCBI Taxonomy" id="2100421"/>
    <lineage>
        <taxon>Viruses</taxon>
        <taxon>Duplodnaviria</taxon>
        <taxon>Heunggongvirae</taxon>
        <taxon>Uroviricota</taxon>
        <taxon>Caudoviricetes</taxon>
        <taxon>Peduoviridae</taxon>
        <taxon>Maltschvirus</taxon>
        <taxon>Maltschvirus maltsch</taxon>
    </lineage>
</organism>
<name>A0A6J5KXZ6_9CAUD</name>
<gene>
    <name evidence="1" type="ORF">UFOVP54_243</name>
</gene>